<name>A0A1I7WFK6_HETBA</name>
<reference evidence="3" key="1">
    <citation type="submission" date="2016-11" db="UniProtKB">
        <authorList>
            <consortium name="WormBaseParasite"/>
        </authorList>
    </citation>
    <scope>IDENTIFICATION</scope>
</reference>
<evidence type="ECO:0000256" key="1">
    <source>
        <dbReference type="SAM" id="Phobius"/>
    </source>
</evidence>
<keyword evidence="1" id="KW-0472">Membrane</keyword>
<keyword evidence="1" id="KW-0812">Transmembrane</keyword>
<evidence type="ECO:0000313" key="2">
    <source>
        <dbReference type="Proteomes" id="UP000095283"/>
    </source>
</evidence>
<dbReference type="AlphaFoldDB" id="A0A1I7WFK6"/>
<feature type="transmembrane region" description="Helical" evidence="1">
    <location>
        <begin position="71"/>
        <end position="93"/>
    </location>
</feature>
<dbReference type="WBParaSite" id="Hba_03705">
    <property type="protein sequence ID" value="Hba_03705"/>
    <property type="gene ID" value="Hba_03705"/>
</dbReference>
<protein>
    <submittedName>
        <fullName evidence="3">ABC transporter permease</fullName>
    </submittedName>
</protein>
<accession>A0A1I7WFK6</accession>
<evidence type="ECO:0000313" key="3">
    <source>
        <dbReference type="WBParaSite" id="Hba_03705"/>
    </source>
</evidence>
<proteinExistence type="predicted"/>
<sequence>MSCYSEKAEHNKPNHIKAPASFYRTYLLLRPLPLLLLFIIILLIYYCYVFNYPTQLNVSTRPAWQDKTPTINHTITLSIAVTIFKGLVPLIWYSATGCWRIMRN</sequence>
<keyword evidence="1" id="KW-1133">Transmembrane helix</keyword>
<keyword evidence="2" id="KW-1185">Reference proteome</keyword>
<feature type="transmembrane region" description="Helical" evidence="1">
    <location>
        <begin position="32"/>
        <end position="51"/>
    </location>
</feature>
<organism evidence="2 3">
    <name type="scientific">Heterorhabditis bacteriophora</name>
    <name type="common">Entomopathogenic nematode worm</name>
    <dbReference type="NCBI Taxonomy" id="37862"/>
    <lineage>
        <taxon>Eukaryota</taxon>
        <taxon>Metazoa</taxon>
        <taxon>Ecdysozoa</taxon>
        <taxon>Nematoda</taxon>
        <taxon>Chromadorea</taxon>
        <taxon>Rhabditida</taxon>
        <taxon>Rhabditina</taxon>
        <taxon>Rhabditomorpha</taxon>
        <taxon>Strongyloidea</taxon>
        <taxon>Heterorhabditidae</taxon>
        <taxon>Heterorhabditis</taxon>
    </lineage>
</organism>
<dbReference type="Proteomes" id="UP000095283">
    <property type="component" value="Unplaced"/>
</dbReference>